<keyword evidence="2" id="KW-1185">Reference proteome</keyword>
<dbReference type="AlphaFoldDB" id="B9XI51"/>
<evidence type="ECO:0000313" key="2">
    <source>
        <dbReference type="Proteomes" id="UP000003688"/>
    </source>
</evidence>
<gene>
    <name evidence="1" type="ORF">Cflav_PD3514</name>
</gene>
<dbReference type="Proteomes" id="UP000003688">
    <property type="component" value="Unassembled WGS sequence"/>
</dbReference>
<accession>B9XI51</accession>
<dbReference type="STRING" id="320771.Cflav_PD3514"/>
<name>B9XI51_PEDPL</name>
<protein>
    <submittedName>
        <fullName evidence="1">Uncharacterized protein</fullName>
    </submittedName>
</protein>
<comment type="caution">
    <text evidence="1">The sequence shown here is derived from an EMBL/GenBank/DDBJ whole genome shotgun (WGS) entry which is preliminary data.</text>
</comment>
<evidence type="ECO:0000313" key="1">
    <source>
        <dbReference type="EMBL" id="EEF60544.1"/>
    </source>
</evidence>
<reference evidence="1 2" key="1">
    <citation type="journal article" date="2011" name="J. Bacteriol.">
        <title>Genome sequence of 'Pedosphaera parvula' Ellin514, an aerobic Verrucomicrobial isolate from pasture soil.</title>
        <authorList>
            <person name="Kant R."/>
            <person name="van Passel M.W."/>
            <person name="Sangwan P."/>
            <person name="Palva A."/>
            <person name="Lucas S."/>
            <person name="Copeland A."/>
            <person name="Lapidus A."/>
            <person name="Glavina Del Rio T."/>
            <person name="Dalin E."/>
            <person name="Tice H."/>
            <person name="Bruce D."/>
            <person name="Goodwin L."/>
            <person name="Pitluck S."/>
            <person name="Chertkov O."/>
            <person name="Larimer F.W."/>
            <person name="Land M.L."/>
            <person name="Hauser L."/>
            <person name="Brettin T.S."/>
            <person name="Detter J.C."/>
            <person name="Han S."/>
            <person name="de Vos W.M."/>
            <person name="Janssen P.H."/>
            <person name="Smidt H."/>
        </authorList>
    </citation>
    <scope>NUCLEOTIDE SEQUENCE [LARGE SCALE GENOMIC DNA]</scope>
    <source>
        <strain evidence="1 2">Ellin514</strain>
    </source>
</reference>
<proteinExistence type="predicted"/>
<sequence length="263" mass="29776">MPYAVVQKDLEAPAIERLKAAFRNVPGLTAIDAQTVGNDAFGILVKGFTLENANRLNQALQAQGVETEVVEESMLPTLPPGPNTTFVDCTPEQLVVYDSLNRPVQVDWQSVVLIAAGKVPLIEFNKIRVETPASPFDPANFGREYEYQPRTNTEYETREERQHHLLLEIILEGGISRYGIDAGKSAHLLFRYLGERKTRDLQANFTLLIQDLASFAPHAAVNRGTYYFRERAAQPFFYPSKNAFYEEIIWLLWKLSQKQPPGY</sequence>
<dbReference type="EMBL" id="ABOX02000016">
    <property type="protein sequence ID" value="EEF60544.1"/>
    <property type="molecule type" value="Genomic_DNA"/>
</dbReference>
<dbReference type="RefSeq" id="WP_007415495.1">
    <property type="nucleotide sequence ID" value="NZ_ABOX02000016.1"/>
</dbReference>
<organism evidence="1 2">
    <name type="scientific">Pedosphaera parvula (strain Ellin514)</name>
    <dbReference type="NCBI Taxonomy" id="320771"/>
    <lineage>
        <taxon>Bacteria</taxon>
        <taxon>Pseudomonadati</taxon>
        <taxon>Verrucomicrobiota</taxon>
        <taxon>Pedosphaerae</taxon>
        <taxon>Pedosphaerales</taxon>
        <taxon>Pedosphaeraceae</taxon>
        <taxon>Pedosphaera</taxon>
    </lineage>
</organism>